<comment type="caution">
    <text evidence="3">The sequence shown here is derived from an EMBL/GenBank/DDBJ whole genome shotgun (WGS) entry which is preliminary data.</text>
</comment>
<evidence type="ECO:0000256" key="1">
    <source>
        <dbReference type="ARBA" id="ARBA00005564"/>
    </source>
</evidence>
<dbReference type="PANTHER" id="PTHR30344:SF1">
    <property type="entry name" value="6-PHOSPHOGLUCONOLACTONASE"/>
    <property type="match status" value="1"/>
</dbReference>
<dbReference type="Gene3D" id="2.130.10.10">
    <property type="entry name" value="YVTN repeat-like/Quinoprotein amine dehydrogenase"/>
    <property type="match status" value="1"/>
</dbReference>
<organism evidence="3 4">
    <name type="scientific">Streptomyces albospinus</name>
    <dbReference type="NCBI Taxonomy" id="285515"/>
    <lineage>
        <taxon>Bacteria</taxon>
        <taxon>Bacillati</taxon>
        <taxon>Actinomycetota</taxon>
        <taxon>Actinomycetes</taxon>
        <taxon>Kitasatosporales</taxon>
        <taxon>Streptomycetaceae</taxon>
        <taxon>Streptomyces</taxon>
    </lineage>
</organism>
<evidence type="ECO:0000313" key="3">
    <source>
        <dbReference type="EMBL" id="GGU49593.1"/>
    </source>
</evidence>
<evidence type="ECO:0000313" key="4">
    <source>
        <dbReference type="Proteomes" id="UP000654471"/>
    </source>
</evidence>
<dbReference type="InterPro" id="IPR050282">
    <property type="entry name" value="Cycloisomerase_2"/>
</dbReference>
<evidence type="ECO:0008006" key="5">
    <source>
        <dbReference type="Google" id="ProtNLM"/>
    </source>
</evidence>
<reference evidence="4" key="1">
    <citation type="journal article" date="2019" name="Int. J. Syst. Evol. Microbiol.">
        <title>The Global Catalogue of Microorganisms (GCM) 10K type strain sequencing project: providing services to taxonomists for standard genome sequencing and annotation.</title>
        <authorList>
            <consortium name="The Broad Institute Genomics Platform"/>
            <consortium name="The Broad Institute Genome Sequencing Center for Infectious Disease"/>
            <person name="Wu L."/>
            <person name="Ma J."/>
        </authorList>
    </citation>
    <scope>NUCLEOTIDE SEQUENCE [LARGE SCALE GENOMIC DNA]</scope>
    <source>
        <strain evidence="4">JCM 3399</strain>
    </source>
</reference>
<dbReference type="PANTHER" id="PTHR30344">
    <property type="entry name" value="6-PHOSPHOGLUCONOLACTONASE-RELATED"/>
    <property type="match status" value="1"/>
</dbReference>
<feature type="region of interest" description="Disordered" evidence="2">
    <location>
        <begin position="250"/>
        <end position="274"/>
    </location>
</feature>
<keyword evidence="4" id="KW-1185">Reference proteome</keyword>
<dbReference type="Proteomes" id="UP000654471">
    <property type="component" value="Unassembled WGS sequence"/>
</dbReference>
<sequence>MGTTRSTASAAADGTAPGGRRTYRACIGSFTTAGGRGITTADVDPESGALTPLHSTDALANPSYLVPAPDGRHLFAVSETPHGAAAAFALSPEGPVLRAPAVPVGGADPTHLTLAAGHLVIANYSSGSVSTLPVRADGTLGGPARVLQHQGSGPRTDRQEGPHAHAVLPDPSGRRLLSVDLGTDSVRVCALDAASGELTVRDETRLRPGSGPRHLAFHPRGDLACVVNELDPTVTLCRWDADRGTLTPLGETRLLPDGQAAAGGGGDGTAPPRPTFPSALVVSPDGRFAWAANRGDDSIAVLSLDVRSATAALVTTVPCGGHWPRDLALHPDGRHLYAANERSGDVTWFTLDPETGVPARGGSIAAPAASCVVFA</sequence>
<name>A0ABQ2USI8_9ACTN</name>
<dbReference type="EMBL" id="BMRP01000003">
    <property type="protein sequence ID" value="GGU49593.1"/>
    <property type="molecule type" value="Genomic_DNA"/>
</dbReference>
<protein>
    <recommendedName>
        <fullName evidence="5">Lactonase family protein</fullName>
    </recommendedName>
</protein>
<proteinExistence type="inferred from homology"/>
<dbReference type="Pfam" id="PF10282">
    <property type="entry name" value="Lactonase"/>
    <property type="match status" value="1"/>
</dbReference>
<gene>
    <name evidence="3" type="ORF">GCM10010211_12220</name>
</gene>
<dbReference type="SUPFAM" id="SSF51004">
    <property type="entry name" value="C-terminal (heme d1) domain of cytochrome cd1-nitrite reductase"/>
    <property type="match status" value="1"/>
</dbReference>
<feature type="region of interest" description="Disordered" evidence="2">
    <location>
        <begin position="141"/>
        <end position="173"/>
    </location>
</feature>
<comment type="similarity">
    <text evidence="1">Belongs to the cycloisomerase 2 family.</text>
</comment>
<evidence type="ECO:0000256" key="2">
    <source>
        <dbReference type="SAM" id="MobiDB-lite"/>
    </source>
</evidence>
<accession>A0ABQ2USI8</accession>
<dbReference type="InterPro" id="IPR019405">
    <property type="entry name" value="Lactonase_7-beta_prop"/>
</dbReference>
<dbReference type="InterPro" id="IPR011048">
    <property type="entry name" value="Haem_d1_sf"/>
</dbReference>
<dbReference type="InterPro" id="IPR015943">
    <property type="entry name" value="WD40/YVTN_repeat-like_dom_sf"/>
</dbReference>